<dbReference type="Pfam" id="PF06999">
    <property type="entry name" value="Suc_Fer-like"/>
    <property type="match status" value="1"/>
</dbReference>
<dbReference type="STRING" id="1051890.A0A3N4LH45"/>
<accession>A0A3N4LH45</accession>
<gene>
    <name evidence="3" type="ORF">L211DRAFT_491940</name>
</gene>
<comment type="similarity">
    <text evidence="1">Belongs to the AIM32 family.</text>
</comment>
<dbReference type="AlphaFoldDB" id="A0A3N4LH45"/>
<dbReference type="InParanoid" id="A0A3N4LH45"/>
<proteinExistence type="inferred from homology"/>
<dbReference type="CDD" id="cd03062">
    <property type="entry name" value="TRX_Fd_Sucrase"/>
    <property type="match status" value="1"/>
</dbReference>
<dbReference type="Proteomes" id="UP000267821">
    <property type="component" value="Unassembled WGS sequence"/>
</dbReference>
<protein>
    <recommendedName>
        <fullName evidence="2">Altered inheritance of mitochondria protein 32</fullName>
    </recommendedName>
</protein>
<keyword evidence="4" id="KW-1185">Reference proteome</keyword>
<dbReference type="OrthoDB" id="10253744at2759"/>
<dbReference type="Gene3D" id="3.40.30.10">
    <property type="entry name" value="Glutaredoxin"/>
    <property type="match status" value="1"/>
</dbReference>
<evidence type="ECO:0000256" key="2">
    <source>
        <dbReference type="ARBA" id="ARBA00040895"/>
    </source>
</evidence>
<dbReference type="FunCoup" id="A0A3N4LH45">
    <property type="interactions" value="6"/>
</dbReference>
<dbReference type="EMBL" id="ML121567">
    <property type="protein sequence ID" value="RPB20772.1"/>
    <property type="molecule type" value="Genomic_DNA"/>
</dbReference>
<dbReference type="PANTHER" id="PTHR31902:SF7">
    <property type="entry name" value="ALTERED INHERITANCE OF MITOCHONDRIA PROTEIN 32"/>
    <property type="match status" value="1"/>
</dbReference>
<dbReference type="InterPro" id="IPR036249">
    <property type="entry name" value="Thioredoxin-like_sf"/>
</dbReference>
<name>A0A3N4LH45_9PEZI</name>
<reference evidence="3 4" key="1">
    <citation type="journal article" date="2018" name="Nat. Ecol. Evol.">
        <title>Pezizomycetes genomes reveal the molecular basis of ectomycorrhizal truffle lifestyle.</title>
        <authorList>
            <person name="Murat C."/>
            <person name="Payen T."/>
            <person name="Noel B."/>
            <person name="Kuo A."/>
            <person name="Morin E."/>
            <person name="Chen J."/>
            <person name="Kohler A."/>
            <person name="Krizsan K."/>
            <person name="Balestrini R."/>
            <person name="Da Silva C."/>
            <person name="Montanini B."/>
            <person name="Hainaut M."/>
            <person name="Levati E."/>
            <person name="Barry K.W."/>
            <person name="Belfiori B."/>
            <person name="Cichocki N."/>
            <person name="Clum A."/>
            <person name="Dockter R.B."/>
            <person name="Fauchery L."/>
            <person name="Guy J."/>
            <person name="Iotti M."/>
            <person name="Le Tacon F."/>
            <person name="Lindquist E.A."/>
            <person name="Lipzen A."/>
            <person name="Malagnac F."/>
            <person name="Mello A."/>
            <person name="Molinier V."/>
            <person name="Miyauchi S."/>
            <person name="Poulain J."/>
            <person name="Riccioni C."/>
            <person name="Rubini A."/>
            <person name="Sitrit Y."/>
            <person name="Splivallo R."/>
            <person name="Traeger S."/>
            <person name="Wang M."/>
            <person name="Zifcakova L."/>
            <person name="Wipf D."/>
            <person name="Zambonelli A."/>
            <person name="Paolocci F."/>
            <person name="Nowrousian M."/>
            <person name="Ottonello S."/>
            <person name="Baldrian P."/>
            <person name="Spatafora J.W."/>
            <person name="Henrissat B."/>
            <person name="Nagy L.G."/>
            <person name="Aury J.M."/>
            <person name="Wincker P."/>
            <person name="Grigoriev I.V."/>
            <person name="Bonfante P."/>
            <person name="Martin F.M."/>
        </authorList>
    </citation>
    <scope>NUCLEOTIDE SEQUENCE [LARGE SCALE GENOMIC DNA]</scope>
    <source>
        <strain evidence="3 4">ATCC MYA-4762</strain>
    </source>
</reference>
<evidence type="ECO:0000313" key="4">
    <source>
        <dbReference type="Proteomes" id="UP000267821"/>
    </source>
</evidence>
<organism evidence="3 4">
    <name type="scientific">Terfezia boudieri ATCC MYA-4762</name>
    <dbReference type="NCBI Taxonomy" id="1051890"/>
    <lineage>
        <taxon>Eukaryota</taxon>
        <taxon>Fungi</taxon>
        <taxon>Dikarya</taxon>
        <taxon>Ascomycota</taxon>
        <taxon>Pezizomycotina</taxon>
        <taxon>Pezizomycetes</taxon>
        <taxon>Pezizales</taxon>
        <taxon>Pezizaceae</taxon>
        <taxon>Terfezia</taxon>
    </lineage>
</organism>
<dbReference type="InterPro" id="IPR009737">
    <property type="entry name" value="Aim32/Apd1-like"/>
</dbReference>
<evidence type="ECO:0000313" key="3">
    <source>
        <dbReference type="EMBL" id="RPB20772.1"/>
    </source>
</evidence>
<evidence type="ECO:0000256" key="1">
    <source>
        <dbReference type="ARBA" id="ARBA00038208"/>
    </source>
</evidence>
<dbReference type="SUPFAM" id="SSF52833">
    <property type="entry name" value="Thioredoxin-like"/>
    <property type="match status" value="1"/>
</dbReference>
<sequence>MLSCLPCLPLPLHYLLYKVRIFTSSAAILSQRRISTASAEGPASQGKCDCIDILQLDIDRETPLKGTIAVYNAHVLASTGKSDWNSKIELEDGLVADLKGVLGRAGLGKGFNDLPNNVILTTNSSYPSSPSVSQHGRYSSAYVFPQNIYLPVVPHSSSATSTSEAHVQFIRTYLLPATNTFVHAAGLPHGPRKVHETHVLICTHNSRDTRCGIIGPMINQLFTAYLSSKGLLHPEDPDISVRGKVRVGNISHIGGHKFAGNVIVYLPPEKDSWNQGGKGIWYGRVGGQANVERIVDETVLGGKIIQELLRGGIGI</sequence>
<dbReference type="PANTHER" id="PTHR31902">
    <property type="entry name" value="ACTIN PATCHES DISTAL PROTEIN 1"/>
    <property type="match status" value="1"/>
</dbReference>